<proteinExistence type="predicted"/>
<sequence>MQTKISNPYGWESPELIHKYSVIWHSRLNFILKELEFLKDLLKNNVYPIVESHLNNKAENYLEELDVLNKEVSSLLKNVALHKNGVKILFIKQAPYENEWNYKHEHRKLMIKMHEFDSKYQIIKKEIFRLVKEAIKHQKQKRIT</sequence>
<reference evidence="2 3" key="1">
    <citation type="submission" date="2016-10" db="EMBL/GenBank/DDBJ databases">
        <authorList>
            <person name="Varghese N."/>
            <person name="Submissions S."/>
        </authorList>
    </citation>
    <scope>NUCLEOTIDE SEQUENCE [LARGE SCALE GENOMIC DNA]</scope>
    <source>
        <strain evidence="2 3">Mar_2010_102</strain>
    </source>
</reference>
<evidence type="ECO:0000313" key="3">
    <source>
        <dbReference type="Proteomes" id="UP000198858"/>
    </source>
</evidence>
<evidence type="ECO:0000313" key="2">
    <source>
        <dbReference type="EMBL" id="SDR66362.1"/>
    </source>
</evidence>
<keyword evidence="1" id="KW-0175">Coiled coil</keyword>
<protein>
    <submittedName>
        <fullName evidence="2">Uncharacterized protein</fullName>
    </submittedName>
</protein>
<dbReference type="AlphaFoldDB" id="A0A1H1KWH8"/>
<evidence type="ECO:0000256" key="1">
    <source>
        <dbReference type="SAM" id="Coils"/>
    </source>
</evidence>
<dbReference type="Proteomes" id="UP000198858">
    <property type="component" value="Chromosome I"/>
</dbReference>
<gene>
    <name evidence="2" type="ORF">SAMN04488552_0276</name>
</gene>
<accession>A0A1H1KWH8</accession>
<dbReference type="STRING" id="1250231.SAMN04488552_0276"/>
<feature type="coiled-coil region" evidence="1">
    <location>
        <begin position="51"/>
        <end position="78"/>
    </location>
</feature>
<dbReference type="EMBL" id="LT629745">
    <property type="protein sequence ID" value="SDR66362.1"/>
    <property type="molecule type" value="Genomic_DNA"/>
</dbReference>
<keyword evidence="3" id="KW-1185">Reference proteome</keyword>
<organism evidence="2 3">
    <name type="scientific">Christiangramia echinicola</name>
    <dbReference type="NCBI Taxonomy" id="279359"/>
    <lineage>
        <taxon>Bacteria</taxon>
        <taxon>Pseudomonadati</taxon>
        <taxon>Bacteroidota</taxon>
        <taxon>Flavobacteriia</taxon>
        <taxon>Flavobacteriales</taxon>
        <taxon>Flavobacteriaceae</taxon>
        <taxon>Christiangramia</taxon>
    </lineage>
</organism>
<name>A0A1H1KWH8_9FLAO</name>
<dbReference type="RefSeq" id="WP_089660992.1">
    <property type="nucleotide sequence ID" value="NZ_LT629745.1"/>
</dbReference>